<evidence type="ECO:0000313" key="6">
    <source>
        <dbReference type="EMBL" id="KAF2083992.1"/>
    </source>
</evidence>
<dbReference type="InterPro" id="IPR042266">
    <property type="entry name" value="PPPDE_sf"/>
</dbReference>
<keyword evidence="7" id="KW-1185">Reference proteome</keyword>
<accession>A0A9P4HNE3</accession>
<dbReference type="Pfam" id="PF05903">
    <property type="entry name" value="Peptidase_C97"/>
    <property type="match status" value="1"/>
</dbReference>
<evidence type="ECO:0000259" key="5">
    <source>
        <dbReference type="PROSITE" id="PS51858"/>
    </source>
</evidence>
<dbReference type="InterPro" id="IPR036249">
    <property type="entry name" value="Thioredoxin-like_sf"/>
</dbReference>
<dbReference type="PANTHER" id="PTHR12378:SF7">
    <property type="entry name" value="DESUMOYLATING ISOPEPTIDASE 1"/>
    <property type="match status" value="1"/>
</dbReference>
<dbReference type="InterPro" id="IPR008580">
    <property type="entry name" value="PPPDE_dom"/>
</dbReference>
<dbReference type="InterPro" id="IPR013766">
    <property type="entry name" value="Thioredoxin_domain"/>
</dbReference>
<name>A0A9P4HNE3_9PEZI</name>
<dbReference type="EMBL" id="ML978749">
    <property type="protein sequence ID" value="KAF2083992.1"/>
    <property type="molecule type" value="Genomic_DNA"/>
</dbReference>
<protein>
    <submittedName>
        <fullName evidence="6">DUF862-domain-containing protein</fullName>
    </submittedName>
</protein>
<dbReference type="PROSITE" id="PS51396">
    <property type="entry name" value="PUL"/>
    <property type="match status" value="1"/>
</dbReference>
<dbReference type="Pfam" id="PF08324">
    <property type="entry name" value="PUL"/>
    <property type="match status" value="1"/>
</dbReference>
<keyword evidence="3" id="KW-0378">Hydrolase</keyword>
<evidence type="ECO:0000256" key="3">
    <source>
        <dbReference type="ARBA" id="ARBA00022801"/>
    </source>
</evidence>
<evidence type="ECO:0000256" key="2">
    <source>
        <dbReference type="ARBA" id="ARBA00022670"/>
    </source>
</evidence>
<dbReference type="GO" id="GO:0006508">
    <property type="term" value="P:proteolysis"/>
    <property type="evidence" value="ECO:0007669"/>
    <property type="project" value="UniProtKB-KW"/>
</dbReference>
<dbReference type="PROSITE" id="PS51858">
    <property type="entry name" value="PPPDE"/>
    <property type="match status" value="1"/>
</dbReference>
<dbReference type="Gene3D" id="3.40.30.10">
    <property type="entry name" value="Glutaredoxin"/>
    <property type="match status" value="1"/>
</dbReference>
<feature type="domain" description="PPPDE" evidence="5">
    <location>
        <begin position="1"/>
        <end position="141"/>
    </location>
</feature>
<reference evidence="6" key="1">
    <citation type="journal article" date="2020" name="Stud. Mycol.">
        <title>101 Dothideomycetes genomes: a test case for predicting lifestyles and emergence of pathogens.</title>
        <authorList>
            <person name="Haridas S."/>
            <person name="Albert R."/>
            <person name="Binder M."/>
            <person name="Bloem J."/>
            <person name="Labutti K."/>
            <person name="Salamov A."/>
            <person name="Andreopoulos B."/>
            <person name="Baker S."/>
            <person name="Barry K."/>
            <person name="Bills G."/>
            <person name="Bluhm B."/>
            <person name="Cannon C."/>
            <person name="Castanera R."/>
            <person name="Culley D."/>
            <person name="Daum C."/>
            <person name="Ezra D."/>
            <person name="Gonzalez J."/>
            <person name="Henrissat B."/>
            <person name="Kuo A."/>
            <person name="Liang C."/>
            <person name="Lipzen A."/>
            <person name="Lutzoni F."/>
            <person name="Magnuson J."/>
            <person name="Mondo S."/>
            <person name="Nolan M."/>
            <person name="Ohm R."/>
            <person name="Pangilinan J."/>
            <person name="Park H.-J."/>
            <person name="Ramirez L."/>
            <person name="Alfaro M."/>
            <person name="Sun H."/>
            <person name="Tritt A."/>
            <person name="Yoshinaga Y."/>
            <person name="Zwiers L.-H."/>
            <person name="Turgeon B."/>
            <person name="Goodwin S."/>
            <person name="Spatafora J."/>
            <person name="Crous P."/>
            <person name="Grigoriev I."/>
        </authorList>
    </citation>
    <scope>NUCLEOTIDE SEQUENCE</scope>
    <source>
        <strain evidence="6">CBS 121410</strain>
    </source>
</reference>
<evidence type="ECO:0000313" key="7">
    <source>
        <dbReference type="Proteomes" id="UP000799776"/>
    </source>
</evidence>
<comment type="similarity">
    <text evidence="1">Belongs to the DeSI family.</text>
</comment>
<evidence type="ECO:0000259" key="4">
    <source>
        <dbReference type="PROSITE" id="PS51396"/>
    </source>
</evidence>
<proteinExistence type="inferred from homology"/>
<comment type="caution">
    <text evidence="6">The sequence shown here is derived from an EMBL/GenBank/DDBJ whole genome shotgun (WGS) entry which is preliminary data.</text>
</comment>
<dbReference type="Gene3D" id="3.90.1720.30">
    <property type="entry name" value="PPPDE domains"/>
    <property type="match status" value="1"/>
</dbReference>
<dbReference type="AlphaFoldDB" id="A0A9P4HNE3"/>
<dbReference type="SMART" id="SM01179">
    <property type="entry name" value="DUF862"/>
    <property type="match status" value="1"/>
</dbReference>
<dbReference type="OrthoDB" id="21221at2759"/>
<dbReference type="PANTHER" id="PTHR12378">
    <property type="entry name" value="DESUMOYLATING ISOPEPTIDASE"/>
    <property type="match status" value="1"/>
</dbReference>
<dbReference type="InterPro" id="IPR013535">
    <property type="entry name" value="PUL_dom"/>
</dbReference>
<dbReference type="InterPro" id="IPR011989">
    <property type="entry name" value="ARM-like"/>
</dbReference>
<dbReference type="Pfam" id="PF00085">
    <property type="entry name" value="Thioredoxin"/>
    <property type="match status" value="1"/>
</dbReference>
<keyword evidence="2" id="KW-0645">Protease</keyword>
<organism evidence="6 7">
    <name type="scientific">Saccharata proteae CBS 121410</name>
    <dbReference type="NCBI Taxonomy" id="1314787"/>
    <lineage>
        <taxon>Eukaryota</taxon>
        <taxon>Fungi</taxon>
        <taxon>Dikarya</taxon>
        <taxon>Ascomycota</taxon>
        <taxon>Pezizomycotina</taxon>
        <taxon>Dothideomycetes</taxon>
        <taxon>Dothideomycetes incertae sedis</taxon>
        <taxon>Botryosphaeriales</taxon>
        <taxon>Saccharataceae</taxon>
        <taxon>Saccharata</taxon>
    </lineage>
</organism>
<dbReference type="SUPFAM" id="SSF52833">
    <property type="entry name" value="Thioredoxin-like"/>
    <property type="match status" value="1"/>
</dbReference>
<sequence length="599" mass="65548">MDVQLYVYDLSKGLARQFSQMFLGIQIDAVYHTSVVFGGVEYFFGQGVQTCYPGTTHHGPPMEIIPLGKTNIELNVILEYLEDLKQTYTAESYDLFAKNCNNFSNDFAMFLVGKGIPEHITSLPQTVLNTPFGQMLRPQIDAAMREVTQAPVPVQNLPQTTRAHEASAKPGIASNGSMTAAQKGKVHKVTTPAELGKLLDSAKDTFAAILFTSATSKDPNLDSVFEAHAQDAGAQGVFIQVDFDAGSEVAANYNIQSAPTLVIFERGTKSDQVSNPDERRIQNRLRRLSWPDNASRKLDLPHFRQADPYDAFDEHVVQNEVLPRDTLPQVVSTDGDVNPAVLSIKDFIQKRSTLPPNEVPLPELSSFATYLREETSKQPIERSTRLYDLLRAATLDMRVAGFFAAEEKPPGATLTQLMAQVNNADPHVDGTNADIVLRLVSNMFKTPLTRDHLLPSDTSFATVLITLLTSSLLDAELELAPGRGLTLALGAVAGAVHVGRMERLGEVLSEDLQVQLVAAILERLGKVETEFALVVLIVSLAWLIYAAPSDGEVIDLCMAMDAKALIQSKHDLLNGESVFGSEYAQGVFIEVAHILLEDE</sequence>
<feature type="domain" description="PUL" evidence="4">
    <location>
        <begin position="302"/>
        <end position="594"/>
    </location>
</feature>
<dbReference type="GO" id="GO:0008233">
    <property type="term" value="F:peptidase activity"/>
    <property type="evidence" value="ECO:0007669"/>
    <property type="project" value="UniProtKB-KW"/>
</dbReference>
<dbReference type="GO" id="GO:0070646">
    <property type="term" value="P:protein modification by small protein removal"/>
    <property type="evidence" value="ECO:0007669"/>
    <property type="project" value="TreeGrafter"/>
</dbReference>
<evidence type="ECO:0000256" key="1">
    <source>
        <dbReference type="ARBA" id="ARBA00008140"/>
    </source>
</evidence>
<dbReference type="Gene3D" id="1.25.10.10">
    <property type="entry name" value="Leucine-rich Repeat Variant"/>
    <property type="match status" value="1"/>
</dbReference>
<gene>
    <name evidence="6" type="ORF">K490DRAFT_50223</name>
</gene>
<dbReference type="Proteomes" id="UP000799776">
    <property type="component" value="Unassembled WGS sequence"/>
</dbReference>